<accession>A0A645E2G7</accession>
<feature type="transmembrane region" description="Helical" evidence="1">
    <location>
        <begin position="53"/>
        <end position="70"/>
    </location>
</feature>
<reference evidence="2" key="1">
    <citation type="submission" date="2019-08" db="EMBL/GenBank/DDBJ databases">
        <authorList>
            <person name="Kucharzyk K."/>
            <person name="Murdoch R.W."/>
            <person name="Higgins S."/>
            <person name="Loffler F."/>
        </authorList>
    </citation>
    <scope>NUCLEOTIDE SEQUENCE</scope>
</reference>
<evidence type="ECO:0000313" key="2">
    <source>
        <dbReference type="EMBL" id="MPM95756.1"/>
    </source>
</evidence>
<gene>
    <name evidence="2" type="ORF">SDC9_142911</name>
</gene>
<keyword evidence="1" id="KW-0472">Membrane</keyword>
<proteinExistence type="predicted"/>
<comment type="caution">
    <text evidence="2">The sequence shown here is derived from an EMBL/GenBank/DDBJ whole genome shotgun (WGS) entry which is preliminary data.</text>
</comment>
<feature type="transmembrane region" description="Helical" evidence="1">
    <location>
        <begin position="77"/>
        <end position="95"/>
    </location>
</feature>
<organism evidence="2">
    <name type="scientific">bioreactor metagenome</name>
    <dbReference type="NCBI Taxonomy" id="1076179"/>
    <lineage>
        <taxon>unclassified sequences</taxon>
        <taxon>metagenomes</taxon>
        <taxon>ecological metagenomes</taxon>
    </lineage>
</organism>
<sequence length="174" mass="20270">MNLFISGITASVILGVWFIPVVRTYLTNDYSSSYSAYALTDEFQYIIRFYNHYAPYTIWIILIGVGYDFIHRQNLKLTSFCLISTSIIFIMFTRIQQIDTHHYYLMNIAMLILLINGIKNLVYIIKNPRIIKTVLISICFLIVVNFYCCFSTNNLDEKSAVTFFSRTLISLSVF</sequence>
<evidence type="ECO:0008006" key="3">
    <source>
        <dbReference type="Google" id="ProtNLM"/>
    </source>
</evidence>
<dbReference type="AlphaFoldDB" id="A0A645E2G7"/>
<keyword evidence="1" id="KW-0812">Transmembrane</keyword>
<protein>
    <recommendedName>
        <fullName evidence="3">Glycosyltransferase RgtA/B/C/D-like domain-containing protein</fullName>
    </recommendedName>
</protein>
<feature type="transmembrane region" description="Helical" evidence="1">
    <location>
        <begin position="130"/>
        <end position="147"/>
    </location>
</feature>
<keyword evidence="1" id="KW-1133">Transmembrane helix</keyword>
<name>A0A645E2G7_9ZZZZ</name>
<feature type="transmembrane region" description="Helical" evidence="1">
    <location>
        <begin position="101"/>
        <end position="118"/>
    </location>
</feature>
<evidence type="ECO:0000256" key="1">
    <source>
        <dbReference type="SAM" id="Phobius"/>
    </source>
</evidence>
<dbReference type="EMBL" id="VSSQ01042213">
    <property type="protein sequence ID" value="MPM95756.1"/>
    <property type="molecule type" value="Genomic_DNA"/>
</dbReference>